<evidence type="ECO:0000313" key="2">
    <source>
        <dbReference type="Proteomes" id="UP000230423"/>
    </source>
</evidence>
<accession>A0A2G9V099</accession>
<gene>
    <name evidence="1" type="ORF">TELCIR_02042</name>
</gene>
<organism evidence="1 2">
    <name type="scientific">Teladorsagia circumcincta</name>
    <name type="common">Brown stomach worm</name>
    <name type="synonym">Ostertagia circumcincta</name>
    <dbReference type="NCBI Taxonomy" id="45464"/>
    <lineage>
        <taxon>Eukaryota</taxon>
        <taxon>Metazoa</taxon>
        <taxon>Ecdysozoa</taxon>
        <taxon>Nematoda</taxon>
        <taxon>Chromadorea</taxon>
        <taxon>Rhabditida</taxon>
        <taxon>Rhabditina</taxon>
        <taxon>Rhabditomorpha</taxon>
        <taxon>Strongyloidea</taxon>
        <taxon>Trichostrongylidae</taxon>
        <taxon>Teladorsagia</taxon>
    </lineage>
</organism>
<keyword evidence="2" id="KW-1185">Reference proteome</keyword>
<dbReference type="PANTHER" id="PTHR33936:SF25">
    <property type="entry name" value="C2H2-TYPE DOMAIN-CONTAINING PROTEIN"/>
    <property type="match status" value="1"/>
</dbReference>
<sequence>MSTLCEHVAQEHGRDDLVIEEFKFPNLPRFKEWKDQVETDTMSKYVLSSSRTRVSGVIQSYYLCHLSGYANRSRHSAVQVSRLRSTKKLGRYCTAFMNAKEISDGSVIVHCCLGHFGHNFDVSRLPLPNKVKDEVSELLLKGLDSQTVHDMVRKKYTSADRGFYLKRYEVRNIADKLRKQGLISSKERESDKHPQQSVRFQSVRSLPEFFIFQIIGPCTYVDYRGGEYEEIDVVSSHQMVDCDEDSLTYFVDEVPSSENMLNMVHSVRDESSRPNKIVPLLMEPQPTGNAGFDETMTSLNRRINALHAQIKQTVDPSKVNLLMSQIRALQGQLVRGVPQTTAFVQTLEPEFDGEEEGDEERLEAVEHDDTVCLEVEVESSEAPYREVQMPVEEHYEEDLSAVTFEGEPYEEVVSTGYEHSADLSYHA</sequence>
<dbReference type="Proteomes" id="UP000230423">
    <property type="component" value="Unassembled WGS sequence"/>
</dbReference>
<reference evidence="1 2" key="1">
    <citation type="submission" date="2015-09" db="EMBL/GenBank/DDBJ databases">
        <title>Draft genome of the parasitic nematode Teladorsagia circumcincta isolate WARC Sus (inbred).</title>
        <authorList>
            <person name="Mitreva M."/>
        </authorList>
    </citation>
    <scope>NUCLEOTIDE SEQUENCE [LARGE SCALE GENOMIC DNA]</scope>
    <source>
        <strain evidence="1 2">S</strain>
    </source>
</reference>
<name>A0A2G9V099_TELCI</name>
<dbReference type="OrthoDB" id="5874636at2759"/>
<proteinExistence type="predicted"/>
<dbReference type="EMBL" id="KZ345096">
    <property type="protein sequence ID" value="PIO75895.1"/>
    <property type="molecule type" value="Genomic_DNA"/>
</dbReference>
<dbReference type="InterPro" id="IPR052797">
    <property type="entry name" value="RegFact_GeneExpr_CellDeath"/>
</dbReference>
<dbReference type="AlphaFoldDB" id="A0A2G9V099"/>
<evidence type="ECO:0000313" key="1">
    <source>
        <dbReference type="EMBL" id="PIO75895.1"/>
    </source>
</evidence>
<dbReference type="PANTHER" id="PTHR33936">
    <property type="entry name" value="PROTEIN CBG17840"/>
    <property type="match status" value="1"/>
</dbReference>
<protein>
    <submittedName>
        <fullName evidence="1">Uncharacterized protein</fullName>
    </submittedName>
</protein>